<reference evidence="2" key="1">
    <citation type="submission" date="2014-06" db="EMBL/GenBank/DDBJ databases">
        <authorList>
            <person name="Berkman P.J."/>
        </authorList>
    </citation>
    <scope>NUCLEOTIDE SEQUENCE [LARGE SCALE GENOMIC DNA]</scope>
</reference>
<dbReference type="Proteomes" id="UP000242770">
    <property type="component" value="Unassembled WGS sequence"/>
</dbReference>
<name>A0A0F7SAQ2_9BASI</name>
<keyword evidence="2" id="KW-1185">Reference proteome</keyword>
<gene>
    <name evidence="1" type="primary">SSCI39640.1</name>
</gene>
<organism evidence="1 2">
    <name type="scientific">Sporisorium scitamineum</name>
    <dbReference type="NCBI Taxonomy" id="49012"/>
    <lineage>
        <taxon>Eukaryota</taxon>
        <taxon>Fungi</taxon>
        <taxon>Dikarya</taxon>
        <taxon>Basidiomycota</taxon>
        <taxon>Ustilaginomycotina</taxon>
        <taxon>Ustilaginomycetes</taxon>
        <taxon>Ustilaginales</taxon>
        <taxon>Ustilaginaceae</taxon>
        <taxon>Sporisorium</taxon>
    </lineage>
</organism>
<evidence type="ECO:0000313" key="1">
    <source>
        <dbReference type="EMBL" id="CDW97773.1"/>
    </source>
</evidence>
<dbReference type="AlphaFoldDB" id="A0A0F7SAQ2"/>
<sequence>MIPTVQHKDSGTTWMPMHIGKIIVHIGGDISQLKKTISEIIELGQLQIYCKTKSSIPFIGGFENWVLTSMITGVGTWLFPNTALDPNCTLASYSTSILSITRLAGIILKHNYNQYLVHMDQVVDSHLRPPKRSKPVTPAPKSSLPSLNIISLDLTAKPKVIKAAPTKVEHDFDFL</sequence>
<protein>
    <submittedName>
        <fullName evidence="1">Uncharacterized protein</fullName>
    </submittedName>
</protein>
<evidence type="ECO:0000313" key="2">
    <source>
        <dbReference type="Proteomes" id="UP000242770"/>
    </source>
</evidence>
<dbReference type="EMBL" id="CCFA01002338">
    <property type="protein sequence ID" value="CDW97773.1"/>
    <property type="molecule type" value="Genomic_DNA"/>
</dbReference>
<proteinExistence type="predicted"/>
<accession>A0A0F7SAQ2</accession>